<dbReference type="PANTHER" id="PTHR43304">
    <property type="entry name" value="PHYTOCHROME-LIKE PROTEIN CPH1"/>
    <property type="match status" value="1"/>
</dbReference>
<dbReference type="InterPro" id="IPR035965">
    <property type="entry name" value="PAS-like_dom_sf"/>
</dbReference>
<evidence type="ECO:0000313" key="11">
    <source>
        <dbReference type="EMBL" id="TDK32232.1"/>
    </source>
</evidence>
<dbReference type="Pfam" id="PF02518">
    <property type="entry name" value="HATPase_c"/>
    <property type="match status" value="1"/>
</dbReference>
<dbReference type="InterPro" id="IPR029016">
    <property type="entry name" value="GAF-like_dom_sf"/>
</dbReference>
<dbReference type="PANTHER" id="PTHR43304:SF1">
    <property type="entry name" value="PAC DOMAIN-CONTAINING PROTEIN"/>
    <property type="match status" value="1"/>
</dbReference>
<feature type="domain" description="PAC" evidence="10">
    <location>
        <begin position="236"/>
        <end position="288"/>
    </location>
</feature>
<dbReference type="InterPro" id="IPR001610">
    <property type="entry name" value="PAC"/>
</dbReference>
<dbReference type="InterPro" id="IPR003018">
    <property type="entry name" value="GAF"/>
</dbReference>
<dbReference type="Gene3D" id="1.10.287.130">
    <property type="match status" value="1"/>
</dbReference>
<keyword evidence="5" id="KW-0418">Kinase</keyword>
<evidence type="ECO:0000259" key="10">
    <source>
        <dbReference type="PROSITE" id="PS50113"/>
    </source>
</evidence>
<dbReference type="InterPro" id="IPR011006">
    <property type="entry name" value="CheY-like_superfamily"/>
</dbReference>
<organism evidence="11 12">
    <name type="scientific">Rhizobium deserti</name>
    <dbReference type="NCBI Taxonomy" id="2547961"/>
    <lineage>
        <taxon>Bacteria</taxon>
        <taxon>Pseudomonadati</taxon>
        <taxon>Pseudomonadota</taxon>
        <taxon>Alphaproteobacteria</taxon>
        <taxon>Hyphomicrobiales</taxon>
        <taxon>Rhizobiaceae</taxon>
        <taxon>Rhizobium/Agrobacterium group</taxon>
        <taxon>Rhizobium</taxon>
    </lineage>
</organism>
<dbReference type="Gene3D" id="3.40.50.2300">
    <property type="match status" value="2"/>
</dbReference>
<dbReference type="InterPro" id="IPR000700">
    <property type="entry name" value="PAS-assoc_C"/>
</dbReference>
<dbReference type="CDD" id="cd18161">
    <property type="entry name" value="REC_hyHK_blue-like"/>
    <property type="match status" value="1"/>
</dbReference>
<dbReference type="EC" id="2.7.13.3" evidence="2"/>
<dbReference type="SMART" id="SM00448">
    <property type="entry name" value="REC"/>
    <property type="match status" value="2"/>
</dbReference>
<feature type="modified residue" description="4-aspartylphosphate" evidence="6">
    <location>
        <position position="1044"/>
    </location>
</feature>
<dbReference type="InterPro" id="IPR036097">
    <property type="entry name" value="HisK_dim/P_sf"/>
</dbReference>
<dbReference type="CDD" id="cd00082">
    <property type="entry name" value="HisKA"/>
    <property type="match status" value="1"/>
</dbReference>
<dbReference type="PROSITE" id="PS50112">
    <property type="entry name" value="PAS"/>
    <property type="match status" value="1"/>
</dbReference>
<feature type="domain" description="PAC" evidence="10">
    <location>
        <begin position="362"/>
        <end position="414"/>
    </location>
</feature>
<keyword evidence="12" id="KW-1185">Reference proteome</keyword>
<dbReference type="SMART" id="SM00387">
    <property type="entry name" value="HATPase_c"/>
    <property type="match status" value="1"/>
</dbReference>
<feature type="modified residue" description="4-aspartylphosphate" evidence="6">
    <location>
        <position position="907"/>
    </location>
</feature>
<proteinExistence type="predicted"/>
<dbReference type="Gene3D" id="3.30.450.20">
    <property type="entry name" value="PAS domain"/>
    <property type="match status" value="3"/>
</dbReference>
<dbReference type="SMART" id="SM00091">
    <property type="entry name" value="PAS"/>
    <property type="match status" value="2"/>
</dbReference>
<name>A0A4V3ANN5_9HYPH</name>
<dbReference type="SUPFAM" id="SSF55781">
    <property type="entry name" value="GAF domain-like"/>
    <property type="match status" value="1"/>
</dbReference>
<evidence type="ECO:0000256" key="5">
    <source>
        <dbReference type="ARBA" id="ARBA00022777"/>
    </source>
</evidence>
<dbReference type="FunFam" id="3.30.450.20:FF:000099">
    <property type="entry name" value="Sensory box sensor histidine kinase"/>
    <property type="match status" value="2"/>
</dbReference>
<dbReference type="InterPro" id="IPR001789">
    <property type="entry name" value="Sig_transdc_resp-reg_receiver"/>
</dbReference>
<evidence type="ECO:0000259" key="7">
    <source>
        <dbReference type="PROSITE" id="PS50109"/>
    </source>
</evidence>
<dbReference type="PRINTS" id="PR00344">
    <property type="entry name" value="BCTRLSENSOR"/>
</dbReference>
<dbReference type="InterPro" id="IPR003594">
    <property type="entry name" value="HATPase_dom"/>
</dbReference>
<accession>A0A4V3ANN5</accession>
<dbReference type="PROSITE" id="PS50109">
    <property type="entry name" value="HIS_KIN"/>
    <property type="match status" value="1"/>
</dbReference>
<dbReference type="InterPro" id="IPR004358">
    <property type="entry name" value="Sig_transdc_His_kin-like_C"/>
</dbReference>
<gene>
    <name evidence="11" type="ORF">E2F50_18095</name>
</gene>
<dbReference type="PROSITE" id="PS50110">
    <property type="entry name" value="RESPONSE_REGULATORY"/>
    <property type="match status" value="2"/>
</dbReference>
<evidence type="ECO:0000256" key="6">
    <source>
        <dbReference type="PROSITE-ProRule" id="PRU00169"/>
    </source>
</evidence>
<dbReference type="AlphaFoldDB" id="A0A4V3ANN5"/>
<dbReference type="GO" id="GO:0000155">
    <property type="term" value="F:phosphorelay sensor kinase activity"/>
    <property type="evidence" value="ECO:0007669"/>
    <property type="project" value="InterPro"/>
</dbReference>
<dbReference type="Gene3D" id="3.30.450.40">
    <property type="match status" value="1"/>
</dbReference>
<evidence type="ECO:0000256" key="4">
    <source>
        <dbReference type="ARBA" id="ARBA00022679"/>
    </source>
</evidence>
<dbReference type="PROSITE" id="PS50113">
    <property type="entry name" value="PAC"/>
    <property type="match status" value="3"/>
</dbReference>
<dbReference type="CDD" id="cd16919">
    <property type="entry name" value="HATPase_CckA-like"/>
    <property type="match status" value="1"/>
</dbReference>
<dbReference type="SUPFAM" id="SSF55874">
    <property type="entry name" value="ATPase domain of HSP90 chaperone/DNA topoisomerase II/histidine kinase"/>
    <property type="match status" value="1"/>
</dbReference>
<dbReference type="InterPro" id="IPR013656">
    <property type="entry name" value="PAS_4"/>
</dbReference>
<dbReference type="InterPro" id="IPR036890">
    <property type="entry name" value="HATPase_C_sf"/>
</dbReference>
<dbReference type="Proteomes" id="UP000295238">
    <property type="component" value="Unassembled WGS sequence"/>
</dbReference>
<evidence type="ECO:0000313" key="12">
    <source>
        <dbReference type="Proteomes" id="UP000295238"/>
    </source>
</evidence>
<dbReference type="InterPro" id="IPR005467">
    <property type="entry name" value="His_kinase_dom"/>
</dbReference>
<comment type="catalytic activity">
    <reaction evidence="1">
        <text>ATP + protein L-histidine = ADP + protein N-phospho-L-histidine.</text>
        <dbReference type="EC" id="2.7.13.3"/>
    </reaction>
</comment>
<feature type="domain" description="PAC" evidence="10">
    <location>
        <begin position="109"/>
        <end position="162"/>
    </location>
</feature>
<feature type="domain" description="Response regulatory" evidence="8">
    <location>
        <begin position="995"/>
        <end position="1104"/>
    </location>
</feature>
<feature type="domain" description="PAS" evidence="9">
    <location>
        <begin position="163"/>
        <end position="233"/>
    </location>
</feature>
<reference evidence="11 12" key="1">
    <citation type="submission" date="2019-03" db="EMBL/GenBank/DDBJ databases">
        <title>Rhizobium sp. nov., an bacterium isolated from biocrust in Mu Us Desert.</title>
        <authorList>
            <person name="Lixiong L."/>
        </authorList>
    </citation>
    <scope>NUCLEOTIDE SEQUENCE [LARGE SCALE GENOMIC DNA]</scope>
    <source>
        <strain evidence="11 12">SPY-1</strain>
    </source>
</reference>
<dbReference type="InterPro" id="IPR013655">
    <property type="entry name" value="PAS_fold_3"/>
</dbReference>
<evidence type="ECO:0000259" key="8">
    <source>
        <dbReference type="PROSITE" id="PS50110"/>
    </source>
</evidence>
<dbReference type="InterPro" id="IPR000014">
    <property type="entry name" value="PAS"/>
</dbReference>
<dbReference type="InterPro" id="IPR003661">
    <property type="entry name" value="HisK_dim/P_dom"/>
</dbReference>
<dbReference type="InterPro" id="IPR052162">
    <property type="entry name" value="Sensor_kinase/Photoreceptor"/>
</dbReference>
<dbReference type="SUPFAM" id="SSF55785">
    <property type="entry name" value="PYP-like sensor domain (PAS domain)"/>
    <property type="match status" value="3"/>
</dbReference>
<dbReference type="SMART" id="SM00086">
    <property type="entry name" value="PAC"/>
    <property type="match status" value="3"/>
</dbReference>
<dbReference type="Pfam" id="PF01590">
    <property type="entry name" value="GAF"/>
    <property type="match status" value="1"/>
</dbReference>
<sequence>MADQVEAVSFRVDDLLRNLDPGSPLGAPSDWPPVLKTTFGIMIASPLQTVLFWGPEYVALYNQAYAPTIGQKHPHAFGRPASEYWSELWDDLRPLLDQVRDQGDPVFMRDRPFYIERHGRPEVVTFDISYSPVPDEAGRTAGVLCVVNETTERTAYETRLRESEERFRNMADSAPVMLWVVDKEGRCTYLNTRWYEYTGQTPEEAEGFGWLEVTHPDDRDMASQVFLDALSRQEPFRLEYRLRRADGIYRWAIDAAEPRLAGDGSFLGYIGSVIDIDDRHEVERKLWESEAGLRALTNSVDQMIWSTTPDGFHDYYNDRWYEFTGVPAGSTDGDAWNGIFHPDDRERAWSIWQECLMTGRPYHIEYRLRHNTGVYRWVIGRANPVSDAAGNIVRWYGTCTDVHELKTAELRRSALLAFDETAAILDNPDQIAFAACEMVGVNLAASRVAYVLARSDEGSGFSSAKEWISPSTADLEGELPDLELFREQLERGETVVVRDLREDHRTRYQEFRLQVHPVGSVVAVPLRNQNDLAAIFAVHDAEPARWPEEDLAFIRDVAVRVYNAVERKRAEKNLLELMVSLEEQVTRRTEQLRQSEERLRQSQKLETIGKLTGGVAHDFNNLLQVVAGNLQLLAKDVIGNAKAERRVTNAMAGVSRGAKLASQLLAFGRRQPLDPKVINIGRFVRDMDDMLRRSIGEAIEIETVVAGGLWNCLADPAQVENAVLNLAINARDAMAGHGRLTIELGNAYLDDDYASRHEEVEPGQYVVLSVTDTGSGIPADMLDLVIEPFFSTKPEGKGTGLGLSMVFGFAKQSGGHVKIYSEVGHGTTVKMYLPRAIASEDREVVVQSGPIPGGSETILVAEDDDEVRDTVVETLTDLGYKVLKAPNADAALVIVEAGIPIDLLFTDVVMPGLMKSPELARRARERQPDIAVLYTSGYTENSIVHGGRLDAGVELLSKPYTREALARKVRQVLAGRSPRSDASGSPVAKTPRILRILFVEDDEQIRENTSEMLRSLGHAVRSTSLERGAIELAQTEELDLLIIDLPLMETGGAELAARLAARHPDLRLILASGNGLVDRAPVDAITVAKPYSSLELERALRQVMDSRP</sequence>
<dbReference type="SUPFAM" id="SSF52172">
    <property type="entry name" value="CheY-like"/>
    <property type="match status" value="2"/>
</dbReference>
<evidence type="ECO:0000256" key="3">
    <source>
        <dbReference type="ARBA" id="ARBA00022553"/>
    </source>
</evidence>
<dbReference type="CDD" id="cd00130">
    <property type="entry name" value="PAS"/>
    <property type="match status" value="2"/>
</dbReference>
<keyword evidence="4" id="KW-0808">Transferase</keyword>
<feature type="domain" description="Response regulatory" evidence="8">
    <location>
        <begin position="857"/>
        <end position="973"/>
    </location>
</feature>
<evidence type="ECO:0000259" key="9">
    <source>
        <dbReference type="PROSITE" id="PS50112"/>
    </source>
</evidence>
<protein>
    <recommendedName>
        <fullName evidence="2">histidine kinase</fullName>
        <ecNumber evidence="2">2.7.13.3</ecNumber>
    </recommendedName>
</protein>
<dbReference type="Pfam" id="PF08448">
    <property type="entry name" value="PAS_4"/>
    <property type="match status" value="1"/>
</dbReference>
<dbReference type="SUPFAM" id="SSF47384">
    <property type="entry name" value="Homodimeric domain of signal transducing histidine kinase"/>
    <property type="match status" value="1"/>
</dbReference>
<feature type="domain" description="Histidine kinase" evidence="7">
    <location>
        <begin position="614"/>
        <end position="837"/>
    </location>
</feature>
<dbReference type="Pfam" id="PF00072">
    <property type="entry name" value="Response_reg"/>
    <property type="match status" value="2"/>
</dbReference>
<dbReference type="Gene3D" id="3.30.565.10">
    <property type="entry name" value="Histidine kinase-like ATPase, C-terminal domain"/>
    <property type="match status" value="1"/>
</dbReference>
<comment type="caution">
    <text evidence="11">The sequence shown here is derived from an EMBL/GenBank/DDBJ whole genome shotgun (WGS) entry which is preliminary data.</text>
</comment>
<dbReference type="Pfam" id="PF08447">
    <property type="entry name" value="PAS_3"/>
    <property type="match status" value="2"/>
</dbReference>
<evidence type="ECO:0000256" key="1">
    <source>
        <dbReference type="ARBA" id="ARBA00000085"/>
    </source>
</evidence>
<dbReference type="SMART" id="SM00065">
    <property type="entry name" value="GAF"/>
    <property type="match status" value="1"/>
</dbReference>
<evidence type="ECO:0000256" key="2">
    <source>
        <dbReference type="ARBA" id="ARBA00012438"/>
    </source>
</evidence>
<keyword evidence="3 6" id="KW-0597">Phosphoprotein</keyword>
<dbReference type="NCBIfam" id="TIGR00229">
    <property type="entry name" value="sensory_box"/>
    <property type="match status" value="2"/>
</dbReference>
<dbReference type="EMBL" id="SMTL01000005">
    <property type="protein sequence ID" value="TDK32232.1"/>
    <property type="molecule type" value="Genomic_DNA"/>
</dbReference>